<feature type="domain" description="POTRA" evidence="10">
    <location>
        <begin position="145"/>
        <end position="213"/>
    </location>
</feature>
<evidence type="ECO:0000256" key="3">
    <source>
        <dbReference type="ARBA" id="ARBA00022618"/>
    </source>
</evidence>
<reference evidence="11" key="1">
    <citation type="journal article" date="2014" name="Int. J. Syst. Evol. Microbiol.">
        <title>Complete genome sequence of Corynebacterium casei LMG S-19264T (=DSM 44701T), isolated from a smear-ripened cheese.</title>
        <authorList>
            <consortium name="US DOE Joint Genome Institute (JGI-PGF)"/>
            <person name="Walter F."/>
            <person name="Albersmeier A."/>
            <person name="Kalinowski J."/>
            <person name="Ruckert C."/>
        </authorList>
    </citation>
    <scope>NUCLEOTIDE SEQUENCE</scope>
    <source>
        <strain evidence="11">VKM Ac-1940</strain>
    </source>
</reference>
<dbReference type="GO" id="GO:0051301">
    <property type="term" value="P:cell division"/>
    <property type="evidence" value="ECO:0007669"/>
    <property type="project" value="UniProtKB-KW"/>
</dbReference>
<sequence>MRRPVPLPTDGQAADARPASGSRARDTAAPTVEHTDFGGPDLLPAPRSGRAARPSEGATGGSPTDRPAARDASGKVTPGRAAEQSETVGVREVWAAARARRKALRSEVRRFTVRQRRRRILWLSVVGALALLILGSIGAAYSPLFAVRQIRVVGAATLDPATVETALAGQLGTPLPLVDSSAVKAALVAFPLVESYTLEARPPHELVVRIVERTPIGSISSPAGYTLVDAAGVALSTTPEPPAGHPVITAAGGIGSPAFAAIGTVFRALPDDIRAQVTAMTATTGNDVALTLGPGGTKVVWGNADESAYKAVVLATAMAARPPGEVSSYDVSAPDAVVMR</sequence>
<dbReference type="PANTHER" id="PTHR37820">
    <property type="entry name" value="CELL DIVISION PROTEIN DIVIB"/>
    <property type="match status" value="1"/>
</dbReference>
<dbReference type="Pfam" id="PF08478">
    <property type="entry name" value="POTRA_1"/>
    <property type="match status" value="1"/>
</dbReference>
<evidence type="ECO:0000313" key="12">
    <source>
        <dbReference type="Proteomes" id="UP001142291"/>
    </source>
</evidence>
<evidence type="ECO:0000256" key="8">
    <source>
        <dbReference type="SAM" id="MobiDB-lite"/>
    </source>
</evidence>
<dbReference type="EMBL" id="BSER01000009">
    <property type="protein sequence ID" value="GLJ96248.1"/>
    <property type="molecule type" value="Genomic_DNA"/>
</dbReference>
<feature type="transmembrane region" description="Helical" evidence="9">
    <location>
        <begin position="120"/>
        <end position="141"/>
    </location>
</feature>
<reference evidence="11" key="2">
    <citation type="submission" date="2023-01" db="EMBL/GenBank/DDBJ databases">
        <authorList>
            <person name="Sun Q."/>
            <person name="Evtushenko L."/>
        </authorList>
    </citation>
    <scope>NUCLEOTIDE SEQUENCE</scope>
    <source>
        <strain evidence="11">VKM Ac-1940</strain>
    </source>
</reference>
<proteinExistence type="predicted"/>
<keyword evidence="6 9" id="KW-0472">Membrane</keyword>
<dbReference type="InterPro" id="IPR034746">
    <property type="entry name" value="POTRA"/>
</dbReference>
<keyword evidence="4 9" id="KW-0812">Transmembrane</keyword>
<evidence type="ECO:0000313" key="11">
    <source>
        <dbReference type="EMBL" id="GLJ96248.1"/>
    </source>
</evidence>
<organism evidence="11 12">
    <name type="scientific">Microbacterium dextranolyticum</name>
    <dbReference type="NCBI Taxonomy" id="36806"/>
    <lineage>
        <taxon>Bacteria</taxon>
        <taxon>Bacillati</taxon>
        <taxon>Actinomycetota</taxon>
        <taxon>Actinomycetes</taxon>
        <taxon>Micrococcales</taxon>
        <taxon>Microbacteriaceae</taxon>
        <taxon>Microbacterium</taxon>
    </lineage>
</organism>
<comment type="caution">
    <text evidence="11">The sequence shown here is derived from an EMBL/GenBank/DDBJ whole genome shotgun (WGS) entry which is preliminary data.</text>
</comment>
<dbReference type="AlphaFoldDB" id="A0A9W6HNG9"/>
<feature type="region of interest" description="Disordered" evidence="8">
    <location>
        <begin position="1"/>
        <end position="85"/>
    </location>
</feature>
<keyword evidence="2" id="KW-1003">Cell membrane</keyword>
<name>A0A9W6HNG9_9MICO</name>
<comment type="subcellular location">
    <subcellularLocation>
        <location evidence="1">Membrane</location>
    </subcellularLocation>
</comment>
<dbReference type="PANTHER" id="PTHR37820:SF1">
    <property type="entry name" value="CELL DIVISION PROTEIN FTSQ"/>
    <property type="match status" value="1"/>
</dbReference>
<keyword evidence="3" id="KW-0132">Cell division</keyword>
<dbReference type="RefSeq" id="WP_204963333.1">
    <property type="nucleotide sequence ID" value="NZ_BAAAUR010000001.1"/>
</dbReference>
<dbReference type="Proteomes" id="UP001142291">
    <property type="component" value="Unassembled WGS sequence"/>
</dbReference>
<dbReference type="PROSITE" id="PS51779">
    <property type="entry name" value="POTRA"/>
    <property type="match status" value="1"/>
</dbReference>
<dbReference type="Gene3D" id="3.10.20.310">
    <property type="entry name" value="membrane protein fhac"/>
    <property type="match status" value="1"/>
</dbReference>
<gene>
    <name evidence="11" type="ORF">GCM10017591_23110</name>
</gene>
<keyword evidence="5 9" id="KW-1133">Transmembrane helix</keyword>
<evidence type="ECO:0000256" key="9">
    <source>
        <dbReference type="SAM" id="Phobius"/>
    </source>
</evidence>
<keyword evidence="7" id="KW-0131">Cell cycle</keyword>
<evidence type="ECO:0000256" key="6">
    <source>
        <dbReference type="ARBA" id="ARBA00023136"/>
    </source>
</evidence>
<evidence type="ECO:0000256" key="7">
    <source>
        <dbReference type="ARBA" id="ARBA00023306"/>
    </source>
</evidence>
<evidence type="ECO:0000256" key="5">
    <source>
        <dbReference type="ARBA" id="ARBA00022989"/>
    </source>
</evidence>
<evidence type="ECO:0000256" key="1">
    <source>
        <dbReference type="ARBA" id="ARBA00004370"/>
    </source>
</evidence>
<keyword evidence="12" id="KW-1185">Reference proteome</keyword>
<evidence type="ECO:0000256" key="4">
    <source>
        <dbReference type="ARBA" id="ARBA00022692"/>
    </source>
</evidence>
<evidence type="ECO:0000259" key="10">
    <source>
        <dbReference type="PROSITE" id="PS51779"/>
    </source>
</evidence>
<dbReference type="InterPro" id="IPR013685">
    <property type="entry name" value="POTRA_FtsQ_type"/>
</dbReference>
<evidence type="ECO:0000256" key="2">
    <source>
        <dbReference type="ARBA" id="ARBA00022475"/>
    </source>
</evidence>
<protein>
    <recommendedName>
        <fullName evidence="10">POTRA domain-containing protein</fullName>
    </recommendedName>
</protein>
<accession>A0A9W6HNG9</accession>
<dbReference type="GO" id="GO:0005886">
    <property type="term" value="C:plasma membrane"/>
    <property type="evidence" value="ECO:0007669"/>
    <property type="project" value="TreeGrafter"/>
</dbReference>
<dbReference type="InterPro" id="IPR050487">
    <property type="entry name" value="FtsQ_DivIB"/>
</dbReference>